<dbReference type="InterPro" id="IPR029226">
    <property type="entry name" value="Ecp2-like"/>
</dbReference>
<dbReference type="InterPro" id="IPR036861">
    <property type="entry name" value="Endochitinase-like_sf"/>
</dbReference>
<evidence type="ECO:0000256" key="9">
    <source>
        <dbReference type="ARBA" id="ARBA00023026"/>
    </source>
</evidence>
<comment type="caution">
    <text evidence="17">The sequence shown here is derived from an EMBL/GenBank/DDBJ whole genome shotgun (WGS) entry which is preliminary data.</text>
</comment>
<dbReference type="SUPFAM" id="SSF57016">
    <property type="entry name" value="Plant lectins/antimicrobial peptides"/>
    <property type="match status" value="1"/>
</dbReference>
<dbReference type="OrthoDB" id="73875at2759"/>
<sequence>MTFMSVLLGDPSSPRARNDLSILPFPPSRHPSFQPLPPTSSYRLLMAFLGRGPIHMGWCFLLWACCCWAVVNSAEPSDKAETVEVDLVFPHNETYAPAAFIPIVFAVQNFHASHALNLGIHFQVVDANSGDKAIQYNIFDLDPVKYPSNASDLQFVYDWTNRLNNTEGRWVIKWQIYASNCTNTGRGPQSLKVDPLYLSQALYFSTSHSAPQPDLVAATKEGVCDKTQGSTFTITKVEDVMYRGPGDIDVCPLVATVAPTPKPCLAKIDATAASSISYEIQTRACMEGLNPKVTCPPRPGDKSAASQLLPFSLEKTSWLVVALAGYCTLLGHVISAQTILRQPSSPGYSGRDACPGRCIDSGSNPSNWSVYHNFYQFQSCHQTLFHEFNIHDQVDDDNTLHRIYSCASYGSDWENLPALTSKTPVKSIDSLQKNATFEIEWGTDNLGRRSTVGDIVVLLKQLRQYLSNGHGSTTRPELLFAQVGQTAIGLYIGKALQKEGISFFALKALEDEIFSLKMPSSSVVMQMCDLGISPDHVFGIMTTSNGTFSPIQNAIRAWISADCLSLNSSSTFTGPIYFNTAPMARVEGAPLRDRNVNFMDSPTSKISRLSVRGGCRTVQVQSGDSCASLAEECGISGASFMKYNPGSDFCATLMPGQHACCSLGSLPDFRPKSNSDGSCHVYTVHAGDSCSSIAAANSVTIKDLETFNKRTWGWNGCQNIWASSRICLSTGAPPMPAPMPNAVCGPQVPGTQPPAAGSDISQLNPCPLSACCDVWGQCGTTEEFCVDTGTGAPGTARAGTNGCISNCGTSIVRGDPPAEFRKIGYFEGYGFSSRECLYQDALQIDASQYTHIHFAFGMITHDYQIHTGDAETTYEFENFKRIQGAKRILSFGGWEFSTSQATYAIFREGVKDANRLVLAMNIANFIKRHGLDGVDIDWEYPSAPDLPNIPPASKEEGMDYFKFLVILKNLLPDKSVSIAAPASYWYLKGFPIRIISFIVDYIVFMTYDLHGQWDAHNQWSQVGCPSGMCLRSSVNLTETINSLVMITKAGVPSSKIVVGVTSYGRSFSMAQAGCHGPNCFYTGGPLNSNAKKGRCTNIAGYIADAEIKEIIQDQSRVNQNYVDGPSHSNILVYDNTQWVSYMSPEVLSLRTQLYRSLNMGGTTNWAIDLETFHDIPKDSGAPSWAIFKEKLKSGLDPYQKGQRHGNWTSLTCNDRAVEDLDDLTPSERWSRLDAPDAWNDVLDIWTTYYASDKHRSFSQAITDTLQGPTDVHCETIAQSNHCDSTKECTDFVGSGTGPAGYEIFNSFVEINGWYSDFHQSLADISALYISNTLPDFENKFAPVPPPADNKKWLLLLIDLITLGVGLFELPYFMKNSAAADTLKDTTMTLIGQSTTIAKNMLSTDTPGHWTAGKQAQFSHYMGQALNAWGDLAERSVGILFNGSDESVALLTSLVSDGKLISGKGRKEAAYDKSALLKAAIGKAFFAYSIPAIWSVSGASPFIIDSGSACGTLDPIAGYMSPDGMHKSWHCVDNKLYYLASPKGDAKNCLRQGIGYPEKCKDRQFSALPGIEWLDGSSFGGVTLGDLISGSVRTYKANGNRNVNISPDPSKLLRLDAAGHQDITVPGFIRMPVCSAGMAFKAWVGNHDGPDTSAPGYPCVIPKNDDYCGASTFVDQTSGASPTVSDCRKLIEKIQARPDPTDHEVENAISSQHQIEEYGSCKFGVQGHGKHGNVDFHVGGQDIINLINDSISRFGSSGRVGSKGSMSCKGTVRGQDVEWGLY</sequence>
<comment type="similarity">
    <text evidence="13">Belongs to the secreted LysM effector family.</text>
</comment>
<evidence type="ECO:0000256" key="2">
    <source>
        <dbReference type="ARBA" id="ARBA00004613"/>
    </source>
</evidence>
<dbReference type="CDD" id="cd02878">
    <property type="entry name" value="GH18_zymocin_alpha"/>
    <property type="match status" value="1"/>
</dbReference>
<dbReference type="GO" id="GO:0008843">
    <property type="term" value="F:endochitinase activity"/>
    <property type="evidence" value="ECO:0007669"/>
    <property type="project" value="UniProtKB-EC"/>
</dbReference>
<dbReference type="Gene3D" id="3.10.350.10">
    <property type="entry name" value="LysM domain"/>
    <property type="match status" value="2"/>
</dbReference>
<evidence type="ECO:0000256" key="11">
    <source>
        <dbReference type="ARBA" id="ARBA00023295"/>
    </source>
</evidence>
<dbReference type="CDD" id="cd00118">
    <property type="entry name" value="LysM"/>
    <property type="match status" value="2"/>
</dbReference>
<dbReference type="Gene3D" id="3.10.50.10">
    <property type="match status" value="1"/>
</dbReference>
<evidence type="ECO:0000256" key="12">
    <source>
        <dbReference type="ARBA" id="ARBA00023326"/>
    </source>
</evidence>
<dbReference type="GO" id="GO:0006032">
    <property type="term" value="P:chitin catabolic process"/>
    <property type="evidence" value="ECO:0007669"/>
    <property type="project" value="UniProtKB-KW"/>
</dbReference>
<dbReference type="InterPro" id="IPR001579">
    <property type="entry name" value="Glyco_hydro_18_chit_AS"/>
</dbReference>
<dbReference type="InterPro" id="IPR036779">
    <property type="entry name" value="LysM_dom_sf"/>
</dbReference>
<keyword evidence="8" id="KW-0146">Chitin degradation</keyword>
<dbReference type="SUPFAM" id="SSF51445">
    <property type="entry name" value="(Trans)glycosidases"/>
    <property type="match status" value="1"/>
</dbReference>
<evidence type="ECO:0000313" key="17">
    <source>
        <dbReference type="EMBL" id="OAA36492.1"/>
    </source>
</evidence>
<evidence type="ECO:0000256" key="7">
    <source>
        <dbReference type="ARBA" id="ARBA00022801"/>
    </source>
</evidence>
<keyword evidence="6" id="KW-0147">Chitin-binding</keyword>
<dbReference type="Pfam" id="PF23584">
    <property type="entry name" value="DUF7136"/>
    <property type="match status" value="1"/>
</dbReference>
<dbReference type="SMART" id="SM00257">
    <property type="entry name" value="LysM"/>
    <property type="match status" value="2"/>
</dbReference>
<evidence type="ECO:0000256" key="4">
    <source>
        <dbReference type="ARBA" id="ARBA00012729"/>
    </source>
</evidence>
<evidence type="ECO:0000259" key="16">
    <source>
        <dbReference type="PROSITE" id="PS51910"/>
    </source>
</evidence>
<dbReference type="InterPro" id="IPR017853">
    <property type="entry name" value="GH"/>
</dbReference>
<organism evidence="17 18">
    <name type="scientific">Metarhizium rileyi (strain RCEF 4871)</name>
    <name type="common">Nomuraea rileyi</name>
    <dbReference type="NCBI Taxonomy" id="1649241"/>
    <lineage>
        <taxon>Eukaryota</taxon>
        <taxon>Fungi</taxon>
        <taxon>Dikarya</taxon>
        <taxon>Ascomycota</taxon>
        <taxon>Pezizomycotina</taxon>
        <taxon>Sordariomycetes</taxon>
        <taxon>Hypocreomycetidae</taxon>
        <taxon>Hypocreales</taxon>
        <taxon>Clavicipitaceae</taxon>
        <taxon>Metarhizium</taxon>
    </lineage>
</organism>
<evidence type="ECO:0000256" key="8">
    <source>
        <dbReference type="ARBA" id="ARBA00023024"/>
    </source>
</evidence>
<dbReference type="SUPFAM" id="SSF54106">
    <property type="entry name" value="LysM domain"/>
    <property type="match status" value="2"/>
</dbReference>
<dbReference type="Pfam" id="PF00704">
    <property type="entry name" value="Glyco_hydro_18"/>
    <property type="match status" value="1"/>
</dbReference>
<dbReference type="GO" id="GO:0005576">
    <property type="term" value="C:extracellular region"/>
    <property type="evidence" value="ECO:0007669"/>
    <property type="project" value="UniProtKB-SubCell"/>
</dbReference>
<dbReference type="InterPro" id="IPR029070">
    <property type="entry name" value="Chitinase_insertion_sf"/>
</dbReference>
<dbReference type="InterPro" id="IPR055560">
    <property type="entry name" value="DUF7136"/>
</dbReference>
<protein>
    <recommendedName>
        <fullName evidence="4">chitinase</fullName>
        <ecNumber evidence="4">3.2.1.14</ecNumber>
    </recommendedName>
</protein>
<keyword evidence="10" id="KW-0119">Carbohydrate metabolism</keyword>
<dbReference type="InterPro" id="IPR018392">
    <property type="entry name" value="LysM"/>
</dbReference>
<evidence type="ECO:0000256" key="5">
    <source>
        <dbReference type="ARBA" id="ARBA00022525"/>
    </source>
</evidence>
<dbReference type="SUPFAM" id="SSF54556">
    <property type="entry name" value="Chitinase insertion domain"/>
    <property type="match status" value="1"/>
</dbReference>
<proteinExistence type="inferred from homology"/>
<comment type="catalytic activity">
    <reaction evidence="1">
        <text>Random endo-hydrolysis of N-acetyl-beta-D-glucosaminide (1-&gt;4)-beta-linkages in chitin and chitodextrins.</text>
        <dbReference type="EC" id="3.2.1.14"/>
    </reaction>
</comment>
<dbReference type="EMBL" id="AZHC01000035">
    <property type="protein sequence ID" value="OAA36492.1"/>
    <property type="molecule type" value="Genomic_DNA"/>
</dbReference>
<dbReference type="InterPro" id="IPR053214">
    <property type="entry name" value="LysM12-like"/>
</dbReference>
<dbReference type="PROSITE" id="PS51910">
    <property type="entry name" value="GH18_2"/>
    <property type="match status" value="1"/>
</dbReference>
<evidence type="ECO:0000256" key="13">
    <source>
        <dbReference type="ARBA" id="ARBA00044955"/>
    </source>
</evidence>
<gene>
    <name evidence="17" type="ORF">NOR_07571</name>
</gene>
<dbReference type="Gene3D" id="3.20.20.80">
    <property type="entry name" value="Glycosidases"/>
    <property type="match status" value="1"/>
</dbReference>
<evidence type="ECO:0000313" key="18">
    <source>
        <dbReference type="Proteomes" id="UP000243498"/>
    </source>
</evidence>
<keyword evidence="5" id="KW-0964">Secreted</keyword>
<feature type="domain" description="LysM" evidence="15">
    <location>
        <begin position="616"/>
        <end position="661"/>
    </location>
</feature>
<evidence type="ECO:0000256" key="10">
    <source>
        <dbReference type="ARBA" id="ARBA00023277"/>
    </source>
</evidence>
<comment type="subcellular location">
    <subcellularLocation>
        <location evidence="2">Secreted</location>
    </subcellularLocation>
</comment>
<keyword evidence="7 14" id="KW-0378">Hydrolase</keyword>
<reference evidence="17 18" key="1">
    <citation type="journal article" date="2016" name="Genome Biol. Evol.">
        <title>Divergent and convergent evolution of fungal pathogenicity.</title>
        <authorList>
            <person name="Shang Y."/>
            <person name="Xiao G."/>
            <person name="Zheng P."/>
            <person name="Cen K."/>
            <person name="Zhan S."/>
            <person name="Wang C."/>
        </authorList>
    </citation>
    <scope>NUCLEOTIDE SEQUENCE [LARGE SCALE GENOMIC DNA]</scope>
    <source>
        <strain evidence="17 18">RCEF 4871</strain>
    </source>
</reference>
<dbReference type="OMA" id="RERNCDP"/>
<dbReference type="PROSITE" id="PS01095">
    <property type="entry name" value="GH18_1"/>
    <property type="match status" value="1"/>
</dbReference>
<evidence type="ECO:0000256" key="1">
    <source>
        <dbReference type="ARBA" id="ARBA00000822"/>
    </source>
</evidence>
<dbReference type="PANTHER" id="PTHR47700">
    <property type="entry name" value="V CHITINASE, PUTATIVE (AFU_ORTHOLOGUE AFUA_6G13720)-RELATED"/>
    <property type="match status" value="1"/>
</dbReference>
<evidence type="ECO:0000256" key="3">
    <source>
        <dbReference type="ARBA" id="ARBA00008682"/>
    </source>
</evidence>
<dbReference type="Proteomes" id="UP000243498">
    <property type="component" value="Unassembled WGS sequence"/>
</dbReference>
<dbReference type="Pfam" id="PF14856">
    <property type="entry name" value="Hce2"/>
    <property type="match status" value="1"/>
</dbReference>
<dbReference type="STRING" id="1081105.A0A166Y3L5"/>
<keyword evidence="11 14" id="KW-0326">Glycosidase</keyword>
<keyword evidence="9" id="KW-0843">Virulence</keyword>
<comment type="similarity">
    <text evidence="3">Belongs to the glycosyl hydrolase 18 family. Chitinase class V subfamily.</text>
</comment>
<keyword evidence="12" id="KW-0624">Polysaccharide degradation</keyword>
<name>A0A166Y3L5_METRR</name>
<dbReference type="PROSITE" id="PS51782">
    <property type="entry name" value="LYSM"/>
    <property type="match status" value="2"/>
</dbReference>
<dbReference type="InterPro" id="IPR001223">
    <property type="entry name" value="Glyco_hydro18_cat"/>
</dbReference>
<dbReference type="EC" id="3.2.1.14" evidence="4"/>
<evidence type="ECO:0000256" key="6">
    <source>
        <dbReference type="ARBA" id="ARBA00022669"/>
    </source>
</evidence>
<dbReference type="GO" id="GO:0000272">
    <property type="term" value="P:polysaccharide catabolic process"/>
    <property type="evidence" value="ECO:0007669"/>
    <property type="project" value="UniProtKB-KW"/>
</dbReference>
<dbReference type="GO" id="GO:0008061">
    <property type="term" value="F:chitin binding"/>
    <property type="evidence" value="ECO:0007669"/>
    <property type="project" value="UniProtKB-KW"/>
</dbReference>
<evidence type="ECO:0000259" key="15">
    <source>
        <dbReference type="PROSITE" id="PS51782"/>
    </source>
</evidence>
<dbReference type="SMART" id="SM00636">
    <property type="entry name" value="Glyco_18"/>
    <property type="match status" value="1"/>
</dbReference>
<feature type="domain" description="GH18" evidence="16">
    <location>
        <begin position="820"/>
        <end position="1194"/>
    </location>
</feature>
<dbReference type="Pfam" id="PF01476">
    <property type="entry name" value="LysM"/>
    <property type="match status" value="2"/>
</dbReference>
<evidence type="ECO:0000256" key="14">
    <source>
        <dbReference type="RuleBase" id="RU000489"/>
    </source>
</evidence>
<dbReference type="PANTHER" id="PTHR47700:SF1">
    <property type="entry name" value="CHITINASE"/>
    <property type="match status" value="1"/>
</dbReference>
<dbReference type="InterPro" id="IPR011583">
    <property type="entry name" value="Chitinase_II/V-like_cat"/>
</dbReference>
<keyword evidence="18" id="KW-1185">Reference proteome</keyword>
<accession>A0A166Y3L5</accession>
<dbReference type="CDD" id="cd00035">
    <property type="entry name" value="ChtBD1"/>
    <property type="match status" value="1"/>
</dbReference>
<feature type="domain" description="LysM" evidence="15">
    <location>
        <begin position="680"/>
        <end position="728"/>
    </location>
</feature>